<dbReference type="InterPro" id="IPR047121">
    <property type="entry name" value="YjiB-like"/>
</dbReference>
<evidence type="ECO:0000313" key="2">
    <source>
        <dbReference type="EMBL" id="MFC7392308.1"/>
    </source>
</evidence>
<gene>
    <name evidence="2" type="ORF">ACFQRG_04875</name>
</gene>
<dbReference type="CDD" id="cd02219">
    <property type="entry name" value="cupin_YjlB-like"/>
    <property type="match status" value="1"/>
</dbReference>
<dbReference type="PIRSF" id="PIRSF019307">
    <property type="entry name" value="UCP019307"/>
    <property type="match status" value="1"/>
</dbReference>
<dbReference type="InterPro" id="IPR013096">
    <property type="entry name" value="Cupin_2"/>
</dbReference>
<name>A0ABW2PSC8_9BACL</name>
<dbReference type="Gene3D" id="2.60.120.10">
    <property type="entry name" value="Jelly Rolls"/>
    <property type="match status" value="1"/>
</dbReference>
<accession>A0ABW2PSC8</accession>
<dbReference type="InterPro" id="IPR014710">
    <property type="entry name" value="RmlC-like_jellyroll"/>
</dbReference>
<sequence length="166" mass="18470">MDIQSQTYYFDDDGTIPNNPDLPLLIYENVLGQNQSFNDIFQKNFWINTWVGGVFSYHHFHSTAHEVLGVESGNAILRLGGEKGKDIEVNKGDVLIIPAGVGHKNIKSSADFTVVGGYPKGQDWDLCTGESKDRPKFLQNIKHVPLPETDPVFGSKGPLIDAWKIK</sequence>
<dbReference type="InterPro" id="IPR011051">
    <property type="entry name" value="RmlC_Cupin_sf"/>
</dbReference>
<feature type="domain" description="Cupin type-2" evidence="1">
    <location>
        <begin position="51"/>
        <end position="106"/>
    </location>
</feature>
<reference evidence="3" key="1">
    <citation type="journal article" date="2019" name="Int. J. Syst. Evol. Microbiol.">
        <title>The Global Catalogue of Microorganisms (GCM) 10K type strain sequencing project: providing services to taxonomists for standard genome sequencing and annotation.</title>
        <authorList>
            <consortium name="The Broad Institute Genomics Platform"/>
            <consortium name="The Broad Institute Genome Sequencing Center for Infectious Disease"/>
            <person name="Wu L."/>
            <person name="Ma J."/>
        </authorList>
    </citation>
    <scope>NUCLEOTIDE SEQUENCE [LARGE SCALE GENOMIC DNA]</scope>
    <source>
        <strain evidence="3">CGMCC 1.16305</strain>
    </source>
</reference>
<dbReference type="InterPro" id="IPR014500">
    <property type="entry name" value="UCP019307_cupin"/>
</dbReference>
<dbReference type="EMBL" id="JBHTCO010000004">
    <property type="protein sequence ID" value="MFC7392308.1"/>
    <property type="molecule type" value="Genomic_DNA"/>
</dbReference>
<organism evidence="2 3">
    <name type="scientific">Scopulibacillus cellulosilyticus</name>
    <dbReference type="NCBI Taxonomy" id="2665665"/>
    <lineage>
        <taxon>Bacteria</taxon>
        <taxon>Bacillati</taxon>
        <taxon>Bacillota</taxon>
        <taxon>Bacilli</taxon>
        <taxon>Bacillales</taxon>
        <taxon>Sporolactobacillaceae</taxon>
        <taxon>Scopulibacillus</taxon>
    </lineage>
</organism>
<dbReference type="SUPFAM" id="SSF51182">
    <property type="entry name" value="RmlC-like cupins"/>
    <property type="match status" value="1"/>
</dbReference>
<keyword evidence="3" id="KW-1185">Reference proteome</keyword>
<protein>
    <submittedName>
        <fullName evidence="2">Cupin domain-containing protein</fullName>
    </submittedName>
</protein>
<dbReference type="Pfam" id="PF07883">
    <property type="entry name" value="Cupin_2"/>
    <property type="match status" value="1"/>
</dbReference>
<dbReference type="PANTHER" id="PTHR36448:SF2">
    <property type="entry name" value="CUPIN TYPE-1 DOMAIN-CONTAINING PROTEIN"/>
    <property type="match status" value="1"/>
</dbReference>
<dbReference type="RefSeq" id="WP_380964307.1">
    <property type="nucleotide sequence ID" value="NZ_JBHTCO010000004.1"/>
</dbReference>
<evidence type="ECO:0000313" key="3">
    <source>
        <dbReference type="Proteomes" id="UP001596505"/>
    </source>
</evidence>
<proteinExistence type="predicted"/>
<comment type="caution">
    <text evidence="2">The sequence shown here is derived from an EMBL/GenBank/DDBJ whole genome shotgun (WGS) entry which is preliminary data.</text>
</comment>
<dbReference type="Proteomes" id="UP001596505">
    <property type="component" value="Unassembled WGS sequence"/>
</dbReference>
<dbReference type="PANTHER" id="PTHR36448">
    <property type="entry name" value="BLR7373 PROTEIN"/>
    <property type="match status" value="1"/>
</dbReference>
<evidence type="ECO:0000259" key="1">
    <source>
        <dbReference type="Pfam" id="PF07883"/>
    </source>
</evidence>